<proteinExistence type="predicted"/>
<feature type="compositionally biased region" description="Polar residues" evidence="1">
    <location>
        <begin position="66"/>
        <end position="89"/>
    </location>
</feature>
<evidence type="ECO:0000256" key="1">
    <source>
        <dbReference type="SAM" id="MobiDB-lite"/>
    </source>
</evidence>
<evidence type="ECO:0000313" key="3">
    <source>
        <dbReference type="Proteomes" id="UP000653454"/>
    </source>
</evidence>
<feature type="compositionally biased region" description="Low complexity" evidence="1">
    <location>
        <begin position="31"/>
        <end position="41"/>
    </location>
</feature>
<gene>
    <name evidence="2" type="ORF">PLXY2_LOCUS4802</name>
</gene>
<comment type="caution">
    <text evidence="2">The sequence shown here is derived from an EMBL/GenBank/DDBJ whole genome shotgun (WGS) entry which is preliminary data.</text>
</comment>
<evidence type="ECO:0000313" key="2">
    <source>
        <dbReference type="EMBL" id="CAG9111988.1"/>
    </source>
</evidence>
<sequence length="89" mass="9784">MNLERLGRRDGETGGVWRARYQRAAAAAAAAAGRRGLSPAASHRRAPRVARATQTRRTDRLAPQLLFQNNRKTPTPNSVTTLIHNARSL</sequence>
<reference evidence="2" key="1">
    <citation type="submission" date="2020-11" db="EMBL/GenBank/DDBJ databases">
        <authorList>
            <person name="Whiteford S."/>
        </authorList>
    </citation>
    <scope>NUCLEOTIDE SEQUENCE</scope>
</reference>
<name>A0A8S4E8K5_PLUXY</name>
<feature type="region of interest" description="Disordered" evidence="1">
    <location>
        <begin position="31"/>
        <end position="89"/>
    </location>
</feature>
<organism evidence="2 3">
    <name type="scientific">Plutella xylostella</name>
    <name type="common">Diamondback moth</name>
    <name type="synonym">Plutella maculipennis</name>
    <dbReference type="NCBI Taxonomy" id="51655"/>
    <lineage>
        <taxon>Eukaryota</taxon>
        <taxon>Metazoa</taxon>
        <taxon>Ecdysozoa</taxon>
        <taxon>Arthropoda</taxon>
        <taxon>Hexapoda</taxon>
        <taxon>Insecta</taxon>
        <taxon>Pterygota</taxon>
        <taxon>Neoptera</taxon>
        <taxon>Endopterygota</taxon>
        <taxon>Lepidoptera</taxon>
        <taxon>Glossata</taxon>
        <taxon>Ditrysia</taxon>
        <taxon>Yponomeutoidea</taxon>
        <taxon>Plutellidae</taxon>
        <taxon>Plutella</taxon>
    </lineage>
</organism>
<protein>
    <submittedName>
        <fullName evidence="2">(diamondback moth) hypothetical protein</fullName>
    </submittedName>
</protein>
<keyword evidence="3" id="KW-1185">Reference proteome</keyword>
<accession>A0A8S4E8K5</accession>
<dbReference type="EMBL" id="CAJHNJ030000013">
    <property type="protein sequence ID" value="CAG9111988.1"/>
    <property type="molecule type" value="Genomic_DNA"/>
</dbReference>
<dbReference type="Proteomes" id="UP000653454">
    <property type="component" value="Unassembled WGS sequence"/>
</dbReference>
<dbReference type="AlphaFoldDB" id="A0A8S4E8K5"/>